<dbReference type="InterPro" id="IPR041664">
    <property type="entry name" value="AAA_16"/>
</dbReference>
<dbReference type="PANTHER" id="PTHR43289:SF6">
    <property type="entry name" value="SERINE_THREONINE-PROTEIN KINASE NEKL-3"/>
    <property type="match status" value="1"/>
</dbReference>
<name>A9ENC7_SORC5</name>
<dbReference type="Gene3D" id="1.10.510.10">
    <property type="entry name" value="Transferase(Phosphotransferase) domain 1"/>
    <property type="match status" value="1"/>
</dbReference>
<dbReference type="eggNOG" id="COG0515">
    <property type="taxonomic scope" value="Bacteria"/>
</dbReference>
<dbReference type="InterPro" id="IPR011009">
    <property type="entry name" value="Kinase-like_dom_sf"/>
</dbReference>
<organism evidence="8 9">
    <name type="scientific">Sorangium cellulosum (strain So ce56)</name>
    <name type="common">Polyangium cellulosum (strain So ce56)</name>
    <dbReference type="NCBI Taxonomy" id="448385"/>
    <lineage>
        <taxon>Bacteria</taxon>
        <taxon>Pseudomonadati</taxon>
        <taxon>Myxococcota</taxon>
        <taxon>Polyangia</taxon>
        <taxon>Polyangiales</taxon>
        <taxon>Polyangiaceae</taxon>
        <taxon>Sorangium</taxon>
    </lineage>
</organism>
<dbReference type="BioCyc" id="SCEL448385:SCE_RS03595-MONOMER"/>
<evidence type="ECO:0000256" key="5">
    <source>
        <dbReference type="ARBA" id="ARBA00022777"/>
    </source>
</evidence>
<evidence type="ECO:0000313" key="9">
    <source>
        <dbReference type="Proteomes" id="UP000002139"/>
    </source>
</evidence>
<dbReference type="Proteomes" id="UP000002139">
    <property type="component" value="Chromosome"/>
</dbReference>
<evidence type="ECO:0000256" key="4">
    <source>
        <dbReference type="ARBA" id="ARBA00022741"/>
    </source>
</evidence>
<dbReference type="Pfam" id="PF13191">
    <property type="entry name" value="AAA_16"/>
    <property type="match status" value="1"/>
</dbReference>
<keyword evidence="5 8" id="KW-0418">Kinase</keyword>
<dbReference type="OrthoDB" id="5476863at2"/>
<dbReference type="SMART" id="SM00220">
    <property type="entry name" value="S_TKc"/>
    <property type="match status" value="1"/>
</dbReference>
<dbReference type="RefSeq" id="WP_012233322.1">
    <property type="nucleotide sequence ID" value="NC_010162.1"/>
</dbReference>
<evidence type="ECO:0000313" key="8">
    <source>
        <dbReference type="EMBL" id="CAN90844.1"/>
    </source>
</evidence>
<evidence type="ECO:0000256" key="6">
    <source>
        <dbReference type="ARBA" id="ARBA00022840"/>
    </source>
</evidence>
<proteinExistence type="predicted"/>
<dbReference type="PROSITE" id="PS00108">
    <property type="entry name" value="PROTEIN_KINASE_ST"/>
    <property type="match status" value="1"/>
</dbReference>
<feature type="domain" description="Protein kinase" evidence="7">
    <location>
        <begin position="11"/>
        <end position="269"/>
    </location>
</feature>
<dbReference type="GO" id="GO:0005524">
    <property type="term" value="F:ATP binding"/>
    <property type="evidence" value="ECO:0007669"/>
    <property type="project" value="UniProtKB-KW"/>
</dbReference>
<dbReference type="EMBL" id="AM746676">
    <property type="protein sequence ID" value="CAN90844.1"/>
    <property type="molecule type" value="Genomic_DNA"/>
</dbReference>
<dbReference type="SUPFAM" id="SSF56112">
    <property type="entry name" value="Protein kinase-like (PK-like)"/>
    <property type="match status" value="1"/>
</dbReference>
<keyword evidence="6" id="KW-0067">ATP-binding</keyword>
<dbReference type="SUPFAM" id="SSF52540">
    <property type="entry name" value="P-loop containing nucleoside triphosphate hydrolases"/>
    <property type="match status" value="1"/>
</dbReference>
<keyword evidence="4" id="KW-0547">Nucleotide-binding</keyword>
<dbReference type="STRING" id="448385.sce0687"/>
<dbReference type="InterPro" id="IPR000719">
    <property type="entry name" value="Prot_kinase_dom"/>
</dbReference>
<dbReference type="Gene3D" id="3.30.200.20">
    <property type="entry name" value="Phosphorylase Kinase, domain 1"/>
    <property type="match status" value="1"/>
</dbReference>
<gene>
    <name evidence="8" type="ordered locus">sce0687</name>
</gene>
<dbReference type="InterPro" id="IPR011990">
    <property type="entry name" value="TPR-like_helical_dom_sf"/>
</dbReference>
<keyword evidence="2" id="KW-0723">Serine/threonine-protein kinase</keyword>
<keyword evidence="9" id="KW-1185">Reference proteome</keyword>
<dbReference type="FunFam" id="1.10.510.10:FF:000021">
    <property type="entry name" value="Serine/threonine protein kinase"/>
    <property type="match status" value="1"/>
</dbReference>
<accession>A9ENC7</accession>
<dbReference type="Gene3D" id="1.25.40.10">
    <property type="entry name" value="Tetratricopeptide repeat domain"/>
    <property type="match status" value="1"/>
</dbReference>
<dbReference type="HOGENOM" id="CLU_006367_0_0_7"/>
<reference evidence="8 9" key="1">
    <citation type="journal article" date="2007" name="Nat. Biotechnol.">
        <title>Complete genome sequence of the myxobacterium Sorangium cellulosum.</title>
        <authorList>
            <person name="Schneiker S."/>
            <person name="Perlova O."/>
            <person name="Kaiser O."/>
            <person name="Gerth K."/>
            <person name="Alici A."/>
            <person name="Altmeyer M.O."/>
            <person name="Bartels D."/>
            <person name="Bekel T."/>
            <person name="Beyer S."/>
            <person name="Bode E."/>
            <person name="Bode H.B."/>
            <person name="Bolten C.J."/>
            <person name="Choudhuri J.V."/>
            <person name="Doss S."/>
            <person name="Elnakady Y.A."/>
            <person name="Frank B."/>
            <person name="Gaigalat L."/>
            <person name="Goesmann A."/>
            <person name="Groeger C."/>
            <person name="Gross F."/>
            <person name="Jelsbak L."/>
            <person name="Jelsbak L."/>
            <person name="Kalinowski J."/>
            <person name="Kegler C."/>
            <person name="Knauber T."/>
            <person name="Konietzny S."/>
            <person name="Kopp M."/>
            <person name="Krause L."/>
            <person name="Krug D."/>
            <person name="Linke B."/>
            <person name="Mahmud T."/>
            <person name="Martinez-Arias R."/>
            <person name="McHardy A.C."/>
            <person name="Merai M."/>
            <person name="Meyer F."/>
            <person name="Mormann S."/>
            <person name="Munoz-Dorado J."/>
            <person name="Perez J."/>
            <person name="Pradella S."/>
            <person name="Rachid S."/>
            <person name="Raddatz G."/>
            <person name="Rosenau F."/>
            <person name="Rueckert C."/>
            <person name="Sasse F."/>
            <person name="Scharfe M."/>
            <person name="Schuster S.C."/>
            <person name="Suen G."/>
            <person name="Treuner-Lange A."/>
            <person name="Velicer G.J."/>
            <person name="Vorholter F.-J."/>
            <person name="Weissman K.J."/>
            <person name="Welch R.D."/>
            <person name="Wenzel S.C."/>
            <person name="Whitworth D.E."/>
            <person name="Wilhelm S."/>
            <person name="Wittmann C."/>
            <person name="Bloecker H."/>
            <person name="Puehler A."/>
            <person name="Mueller R."/>
        </authorList>
    </citation>
    <scope>NUCLEOTIDE SEQUENCE [LARGE SCALE GENOMIC DNA]</scope>
    <source>
        <strain evidence="9">So ce56</strain>
    </source>
</reference>
<dbReference type="EC" id="2.7.11.1" evidence="1"/>
<evidence type="ECO:0000256" key="1">
    <source>
        <dbReference type="ARBA" id="ARBA00012513"/>
    </source>
</evidence>
<dbReference type="GO" id="GO:0004674">
    <property type="term" value="F:protein serine/threonine kinase activity"/>
    <property type="evidence" value="ECO:0007669"/>
    <property type="project" value="UniProtKB-KW"/>
</dbReference>
<evidence type="ECO:0000256" key="2">
    <source>
        <dbReference type="ARBA" id="ARBA00022527"/>
    </source>
</evidence>
<evidence type="ECO:0000256" key="3">
    <source>
        <dbReference type="ARBA" id="ARBA00022679"/>
    </source>
</evidence>
<sequence>MLPVSVIDGRFEVNALAGAGGMGTVYRARDRASGATVALKLLREADAHSAARFVHEAHVLSGLEHPHIVRYVTHGTTPSGQPYLVMEWLAGETLSERLLRGALRLEEALAVVRAAAEALGTAHARGIVHRDVKPSNLFLVDGSIERVKVLDFGIARLHAAATRLTQTGNVLGTPGYMAPEQARGDHARLDARADVFSLGCVLFECLTGLPAFHGQHVMALLAKLLMEEPPRLRELRPEMPAELDHLVARMLAKEPAARPGEGAAVAQLLDGIRDASGGATPADRSVAPITGDEKRLISIVAIQPVRERPSPLQETVPLSAVSLDALAQVRCVAAPLGARVEQLCDGTVVATVTGAGSATDVASLAARCALRIHATLPTGAWNVALVTGRAEDTGRIPLGEVLERAASLFEAPSRAGRADGREERHEGVQIDAITMALLDMRFDVLEQGGALWLLAEREVGEAARKLLGRPSPYVGRDRELRGLLQTVEGSFEDRQAAVALVTAAAGMGKSRLRHELLELLKRRYPALDLGVSRGDSIGAGSAFAMLAGALRNALGIAAGEAAPAGREKLERAACRLLAEADRSRVAAFLGELIGAPFPDDDRPLLRAARQSPALMAERVEQAYIDHARAVTDAQPMLVVLEDLHWGDAPSVRIFDRALRELCDRPFVVIAFARPEVHDLFPRLWMERGRSEIQLRPLPARAAEHLVRSALGEAIEAQTVAAIVAQADGNAFYLEELIRAVAEGRAGALPETVLGMVEARLATLGSEERRLLRAASVFGEVCWTEGVRALSGAPTPDAREEEAWAELFEREILERRPTPCFAGQETIAFRHALVREGAYAMLTDRDRRLGHRLAGEWLLQAGEQDPMVLAEHFERGGETARAAEFYLQAAVKARLAADVPAVLARARRGIACEPAGEVLAELHILLSELRFHLDDLAQSCAHALAALESLSPGSELHGRALAIALLGAVYAGDRQAARDLLQRAPPADLPVDPRRVLVTWTPITFHAVLWEGMPDLARRYLHRIEQDAAPIAGDDHIAWAAIDMVRAWWCAHAERDAWGALQRCRTAKEHIEALGDRFHVMMVWLYAAQNELRLGAFELAEQAFDALLAVEHAPAYVALTALSFRIMGLLEQRRVTEAQEQAGTMLRRASASSGFSYMTQARLLLSECRLERGDLAGAEEEVRAVGDAARLVPCFQSVRLSLLAEIRLRQGRAAEAAALAREAFALERSTACLFVLRQEVVPALLAEALHESGEVEAAREVLREARGELLARADKIADPAYRRSFLEDIDAHVRTLALARAWLET</sequence>
<dbReference type="InterPro" id="IPR027417">
    <property type="entry name" value="P-loop_NTPase"/>
</dbReference>
<protein>
    <recommendedName>
        <fullName evidence="1">non-specific serine/threonine protein kinase</fullName>
        <ecNumber evidence="1">2.7.11.1</ecNumber>
    </recommendedName>
</protein>
<dbReference type="CDD" id="cd14014">
    <property type="entry name" value="STKc_PknB_like"/>
    <property type="match status" value="1"/>
</dbReference>
<dbReference type="PROSITE" id="PS50011">
    <property type="entry name" value="PROTEIN_KINASE_DOM"/>
    <property type="match status" value="1"/>
</dbReference>
<dbReference type="PANTHER" id="PTHR43289">
    <property type="entry name" value="MITOGEN-ACTIVATED PROTEIN KINASE KINASE KINASE 20-RELATED"/>
    <property type="match status" value="1"/>
</dbReference>
<dbReference type="InterPro" id="IPR008271">
    <property type="entry name" value="Ser/Thr_kinase_AS"/>
</dbReference>
<keyword evidence="3 8" id="KW-0808">Transferase</keyword>
<evidence type="ECO:0000259" key="7">
    <source>
        <dbReference type="PROSITE" id="PS50011"/>
    </source>
</evidence>
<dbReference type="Pfam" id="PF00069">
    <property type="entry name" value="Pkinase"/>
    <property type="match status" value="1"/>
</dbReference>
<dbReference type="KEGG" id="scl:sce0687"/>